<keyword evidence="2" id="KW-1185">Reference proteome</keyword>
<reference evidence="1" key="1">
    <citation type="submission" date="2025-08" db="UniProtKB">
        <authorList>
            <consortium name="Ensembl"/>
        </authorList>
    </citation>
    <scope>IDENTIFICATION</scope>
</reference>
<dbReference type="GeneTree" id="ENSGT00960000190455"/>
<dbReference type="AlphaFoldDB" id="A0A8C5WUV9"/>
<name>A0A8C5WUV9_LATLA</name>
<protein>
    <submittedName>
        <fullName evidence="1">Uncharacterized protein</fullName>
    </submittedName>
</protein>
<proteinExistence type="predicted"/>
<sequence>SLSNINIACISNVCLLITLFPTGTYLTNEAKGAEDAPDADTAIINAEGSQVNAEEKKEYFI</sequence>
<evidence type="ECO:0000313" key="1">
    <source>
        <dbReference type="Ensembl" id="ENSLLTP00000014758.1"/>
    </source>
</evidence>
<accession>A0A8C5WUV9</accession>
<reference evidence="1" key="2">
    <citation type="submission" date="2025-09" db="UniProtKB">
        <authorList>
            <consortium name="Ensembl"/>
        </authorList>
    </citation>
    <scope>IDENTIFICATION</scope>
</reference>
<dbReference type="Ensembl" id="ENSLLTT00000015344.1">
    <property type="protein sequence ID" value="ENSLLTP00000014758.1"/>
    <property type="gene ID" value="ENSLLTG00000011332.1"/>
</dbReference>
<dbReference type="Proteomes" id="UP000694406">
    <property type="component" value="Unplaced"/>
</dbReference>
<organism evidence="1 2">
    <name type="scientific">Laticauda laticaudata</name>
    <name type="common">Blue-ringed sea krait</name>
    <name type="synonym">Blue-lipped sea krait</name>
    <dbReference type="NCBI Taxonomy" id="8630"/>
    <lineage>
        <taxon>Eukaryota</taxon>
        <taxon>Metazoa</taxon>
        <taxon>Chordata</taxon>
        <taxon>Craniata</taxon>
        <taxon>Vertebrata</taxon>
        <taxon>Euteleostomi</taxon>
        <taxon>Lepidosauria</taxon>
        <taxon>Squamata</taxon>
        <taxon>Bifurcata</taxon>
        <taxon>Unidentata</taxon>
        <taxon>Episquamata</taxon>
        <taxon>Toxicofera</taxon>
        <taxon>Serpentes</taxon>
        <taxon>Colubroidea</taxon>
        <taxon>Elapidae</taxon>
        <taxon>Laticaudinae</taxon>
        <taxon>Laticauda</taxon>
    </lineage>
</organism>
<evidence type="ECO:0000313" key="2">
    <source>
        <dbReference type="Proteomes" id="UP000694406"/>
    </source>
</evidence>